<sequence length="291" mass="31771">MNTVPLVNPGGPRMSTVVLGGDLPLNRIGFGAMHLTGPGVWGPPENPAAAVAVARRAVELGVNFIDTADSYGPGTSEEVLAEALHPYPPGLVIGTKAGQTRPSRREWRPVGRPEYLRQQAELSLRRLRLERIDLYQLHRIDPKVPADEQFGALRQLQDEGKIRHIGLSEVTVDQLEQARRQLEVVSVQNMYNLGQRRHEDVVDYCERENIVFIPWEPMASGDLAAPGGPLERVAKQLDATPAQVALAWLLHRSPVMLPIPGTSSIAHLEENVAAGSLELSADQLAELTPAS</sequence>
<evidence type="ECO:0000313" key="4">
    <source>
        <dbReference type="Proteomes" id="UP000185596"/>
    </source>
</evidence>
<dbReference type="AlphaFoldDB" id="A0A1Q8CSC8"/>
<dbReference type="Gene3D" id="3.20.20.100">
    <property type="entry name" value="NADP-dependent oxidoreductase domain"/>
    <property type="match status" value="1"/>
</dbReference>
<evidence type="ECO:0000313" key="3">
    <source>
        <dbReference type="EMBL" id="OLF17240.1"/>
    </source>
</evidence>
<dbReference type="PANTHER" id="PTHR43625:SF40">
    <property type="entry name" value="ALDO-KETO REDUCTASE YAKC [NADP(+)]"/>
    <property type="match status" value="1"/>
</dbReference>
<dbReference type="InterPro" id="IPR020471">
    <property type="entry name" value="AKR"/>
</dbReference>
<keyword evidence="1" id="KW-0560">Oxidoreductase</keyword>
<dbReference type="SUPFAM" id="SSF51430">
    <property type="entry name" value="NAD(P)-linked oxidoreductase"/>
    <property type="match status" value="1"/>
</dbReference>
<gene>
    <name evidence="3" type="ORF">BU204_12690</name>
</gene>
<protein>
    <submittedName>
        <fullName evidence="3">Oxidoreductase</fullName>
    </submittedName>
</protein>
<evidence type="ECO:0000259" key="2">
    <source>
        <dbReference type="Pfam" id="PF00248"/>
    </source>
</evidence>
<dbReference type="CDD" id="cd19088">
    <property type="entry name" value="AKR_AKR13B1"/>
    <property type="match status" value="1"/>
</dbReference>
<dbReference type="PRINTS" id="PR00069">
    <property type="entry name" value="ALDKETRDTASE"/>
</dbReference>
<accession>A0A1Q8CSC8</accession>
<reference evidence="3 4" key="1">
    <citation type="submission" date="2016-12" db="EMBL/GenBank/DDBJ databases">
        <title>The draft genome sequence of Actinophytocola sp. 11-183.</title>
        <authorList>
            <person name="Wang W."/>
            <person name="Yuan L."/>
        </authorList>
    </citation>
    <scope>NUCLEOTIDE SEQUENCE [LARGE SCALE GENOMIC DNA]</scope>
    <source>
        <strain evidence="3 4">11-183</strain>
    </source>
</reference>
<keyword evidence="4" id="KW-1185">Reference proteome</keyword>
<dbReference type="GO" id="GO:0016491">
    <property type="term" value="F:oxidoreductase activity"/>
    <property type="evidence" value="ECO:0007669"/>
    <property type="project" value="UniProtKB-KW"/>
</dbReference>
<dbReference type="InterPro" id="IPR036812">
    <property type="entry name" value="NAD(P)_OxRdtase_dom_sf"/>
</dbReference>
<organism evidence="3 4">
    <name type="scientific">Actinophytocola xanthii</name>
    <dbReference type="NCBI Taxonomy" id="1912961"/>
    <lineage>
        <taxon>Bacteria</taxon>
        <taxon>Bacillati</taxon>
        <taxon>Actinomycetota</taxon>
        <taxon>Actinomycetes</taxon>
        <taxon>Pseudonocardiales</taxon>
        <taxon>Pseudonocardiaceae</taxon>
    </lineage>
</organism>
<comment type="caution">
    <text evidence="3">The sequence shown here is derived from an EMBL/GenBank/DDBJ whole genome shotgun (WGS) entry which is preliminary data.</text>
</comment>
<dbReference type="STRING" id="1912961.BU204_12690"/>
<dbReference type="PANTHER" id="PTHR43625">
    <property type="entry name" value="AFLATOXIN B1 ALDEHYDE REDUCTASE"/>
    <property type="match status" value="1"/>
</dbReference>
<dbReference type="InterPro" id="IPR023210">
    <property type="entry name" value="NADP_OxRdtase_dom"/>
</dbReference>
<name>A0A1Q8CSC8_9PSEU</name>
<dbReference type="OrthoDB" id="3216283at2"/>
<proteinExistence type="predicted"/>
<dbReference type="InterPro" id="IPR050791">
    <property type="entry name" value="Aldo-Keto_reductase"/>
</dbReference>
<evidence type="ECO:0000256" key="1">
    <source>
        <dbReference type="ARBA" id="ARBA00023002"/>
    </source>
</evidence>
<dbReference type="GO" id="GO:0005737">
    <property type="term" value="C:cytoplasm"/>
    <property type="evidence" value="ECO:0007669"/>
    <property type="project" value="TreeGrafter"/>
</dbReference>
<feature type="domain" description="NADP-dependent oxidoreductase" evidence="2">
    <location>
        <begin position="27"/>
        <end position="288"/>
    </location>
</feature>
<dbReference type="Pfam" id="PF00248">
    <property type="entry name" value="Aldo_ket_red"/>
    <property type="match status" value="1"/>
</dbReference>
<dbReference type="Proteomes" id="UP000185596">
    <property type="component" value="Unassembled WGS sequence"/>
</dbReference>
<dbReference type="EMBL" id="MSIE01000019">
    <property type="protein sequence ID" value="OLF17240.1"/>
    <property type="molecule type" value="Genomic_DNA"/>
</dbReference>